<evidence type="ECO:0000256" key="1">
    <source>
        <dbReference type="ARBA" id="ARBA00006484"/>
    </source>
</evidence>
<dbReference type="GO" id="GO:0016491">
    <property type="term" value="F:oxidoreductase activity"/>
    <property type="evidence" value="ECO:0007669"/>
    <property type="project" value="UniProtKB-KW"/>
</dbReference>
<evidence type="ECO:0000313" key="6">
    <source>
        <dbReference type="Proteomes" id="UP000218244"/>
    </source>
</evidence>
<keyword evidence="3" id="KW-0560">Oxidoreductase</keyword>
<evidence type="ECO:0000256" key="3">
    <source>
        <dbReference type="ARBA" id="ARBA00023002"/>
    </source>
</evidence>
<proteinExistence type="inferred from homology"/>
<protein>
    <submittedName>
        <fullName evidence="5">Short chain dehydrogenase</fullName>
    </submittedName>
</protein>
<sequence length="284" mass="30731">MLTAFNFGEAIVMVTGAGGGMGRSIAESFAARGGTVYVTDIEESAAQETAQLINVAGGHAIARQLDVTDANAMDALANDIFEAHGRIDALINNAGVTMRPFRAIWDASAQDFEWMMRINYFGVINGLRSFIPRMREQGSRAHIVNTSSFAAIDTIPGHGMYTASKAAVDGISNVLRAEFEDQGDDIGVTILYPGQVTTRIGTSERLRDAAERSDVREVKAYEMKNLSNPHNEPLAPEFVGDMVITAIERNAPFVLTHPAPTDNLKARVEKLNSGYFGLHSQASH</sequence>
<evidence type="ECO:0000313" key="5">
    <source>
        <dbReference type="EMBL" id="BAU94420.1"/>
    </source>
</evidence>
<dbReference type="KEGG" id="csur:N24_0158"/>
<dbReference type="AlphaFoldDB" id="A0A160PQC1"/>
<dbReference type="SUPFAM" id="SSF51735">
    <property type="entry name" value="NAD(P)-binding Rossmann-fold domains"/>
    <property type="match status" value="1"/>
</dbReference>
<accession>A0A160PQC1</accession>
<organism evidence="5 6">
    <name type="scientific">Corynebacterium suranareeae</name>
    <dbReference type="NCBI Taxonomy" id="2506452"/>
    <lineage>
        <taxon>Bacteria</taxon>
        <taxon>Bacillati</taxon>
        <taxon>Actinomycetota</taxon>
        <taxon>Actinomycetes</taxon>
        <taxon>Mycobacteriales</taxon>
        <taxon>Corynebacteriaceae</taxon>
        <taxon>Corynebacterium</taxon>
    </lineage>
</organism>
<dbReference type="EMBL" id="AP017369">
    <property type="protein sequence ID" value="BAU94420.1"/>
    <property type="molecule type" value="Genomic_DNA"/>
</dbReference>
<reference evidence="5 6" key="1">
    <citation type="submission" date="2016-02" db="EMBL/GenBank/DDBJ databases">
        <title>Corynebacterium glutamicum N24 whole genome sequencing project.</title>
        <authorList>
            <person name="Matsutani M."/>
            <person name="Nangtapong N."/>
            <person name="Yakushi T."/>
            <person name="Matsushita K."/>
        </authorList>
    </citation>
    <scope>NUCLEOTIDE SEQUENCE [LARGE SCALE GENOMIC DNA]</scope>
    <source>
        <strain evidence="5 6">N24</strain>
    </source>
</reference>
<dbReference type="PANTHER" id="PTHR43391">
    <property type="entry name" value="RETINOL DEHYDROGENASE-RELATED"/>
    <property type="match status" value="1"/>
</dbReference>
<dbReference type="Gene3D" id="3.40.50.720">
    <property type="entry name" value="NAD(P)-binding Rossmann-like Domain"/>
    <property type="match status" value="1"/>
</dbReference>
<name>A0A160PQC1_9CORY</name>
<dbReference type="PRINTS" id="PR00080">
    <property type="entry name" value="SDRFAMILY"/>
</dbReference>
<dbReference type="PROSITE" id="PS00061">
    <property type="entry name" value="ADH_SHORT"/>
    <property type="match status" value="1"/>
</dbReference>
<comment type="similarity">
    <text evidence="1 4">Belongs to the short-chain dehydrogenases/reductases (SDR) family.</text>
</comment>
<dbReference type="PANTHER" id="PTHR43391:SF14">
    <property type="entry name" value="DEHYDROGENASE_REDUCTASE SDR FAMILY PROTEIN 7-LIKE"/>
    <property type="match status" value="1"/>
</dbReference>
<evidence type="ECO:0000256" key="2">
    <source>
        <dbReference type="ARBA" id="ARBA00022857"/>
    </source>
</evidence>
<dbReference type="InterPro" id="IPR020904">
    <property type="entry name" value="Sc_DH/Rdtase_CS"/>
</dbReference>
<dbReference type="Pfam" id="PF00106">
    <property type="entry name" value="adh_short"/>
    <property type="match status" value="1"/>
</dbReference>
<dbReference type="InterPro" id="IPR036291">
    <property type="entry name" value="NAD(P)-bd_dom_sf"/>
</dbReference>
<evidence type="ECO:0000256" key="4">
    <source>
        <dbReference type="RuleBase" id="RU000363"/>
    </source>
</evidence>
<dbReference type="Proteomes" id="UP000218244">
    <property type="component" value="Chromosome"/>
</dbReference>
<dbReference type="RefSeq" id="WP_096453486.1">
    <property type="nucleotide sequence ID" value="NZ_AP017369.1"/>
</dbReference>
<dbReference type="CDD" id="cd05233">
    <property type="entry name" value="SDR_c"/>
    <property type="match status" value="1"/>
</dbReference>
<keyword evidence="2" id="KW-0521">NADP</keyword>
<dbReference type="InterPro" id="IPR002347">
    <property type="entry name" value="SDR_fam"/>
</dbReference>
<keyword evidence="6" id="KW-1185">Reference proteome</keyword>
<gene>
    <name evidence="5" type="ORF">N24_0158</name>
</gene>
<dbReference type="PRINTS" id="PR00081">
    <property type="entry name" value="GDHRDH"/>
</dbReference>